<dbReference type="OrthoDB" id="9779889at2"/>
<name>A0A0P7YBD4_9HYPH</name>
<dbReference type="CDD" id="cd10747">
    <property type="entry name" value="DnaJ_C"/>
    <property type="match status" value="1"/>
</dbReference>
<reference evidence="5 7" key="2">
    <citation type="submission" date="2016-08" db="EMBL/GenBank/DDBJ databases">
        <authorList>
            <person name="Varghese N."/>
            <person name="Submissions Spin"/>
        </authorList>
    </citation>
    <scope>NUCLEOTIDE SEQUENCE [LARGE SCALE GENOMIC DNA]</scope>
    <source>
        <strain evidence="5 7">HL-109</strain>
    </source>
</reference>
<dbReference type="PRINTS" id="PR00625">
    <property type="entry name" value="JDOMAIN"/>
</dbReference>
<dbReference type="PROSITE" id="PS00636">
    <property type="entry name" value="DNAJ_1"/>
    <property type="match status" value="1"/>
</dbReference>
<comment type="caution">
    <text evidence="4">The sequence shown here is derived from an EMBL/GenBank/DDBJ whole genome shotgun (WGS) entry which is preliminary data.</text>
</comment>
<dbReference type="GO" id="GO:0042026">
    <property type="term" value="P:protein refolding"/>
    <property type="evidence" value="ECO:0007669"/>
    <property type="project" value="TreeGrafter"/>
</dbReference>
<dbReference type="EMBL" id="LJSX01000008">
    <property type="protein sequence ID" value="KPQ11344.1"/>
    <property type="molecule type" value="Genomic_DNA"/>
</dbReference>
<proteinExistence type="predicted"/>
<accession>A0A0P7YBD4</accession>
<dbReference type="GO" id="GO:0005737">
    <property type="term" value="C:cytoplasm"/>
    <property type="evidence" value="ECO:0007669"/>
    <property type="project" value="TreeGrafter"/>
</dbReference>
<evidence type="ECO:0000313" key="4">
    <source>
        <dbReference type="EMBL" id="KPQ11344.1"/>
    </source>
</evidence>
<dbReference type="SMART" id="SM00271">
    <property type="entry name" value="DnaJ"/>
    <property type="match status" value="1"/>
</dbReference>
<keyword evidence="1" id="KW-0143">Chaperone</keyword>
<dbReference type="SUPFAM" id="SSF49493">
    <property type="entry name" value="HSP40/DnaJ peptide-binding domain"/>
    <property type="match status" value="2"/>
</dbReference>
<dbReference type="PROSITE" id="PS50076">
    <property type="entry name" value="DNAJ_2"/>
    <property type="match status" value="1"/>
</dbReference>
<feature type="region of interest" description="Disordered" evidence="2">
    <location>
        <begin position="134"/>
        <end position="161"/>
    </location>
</feature>
<dbReference type="SUPFAM" id="SSF46565">
    <property type="entry name" value="Chaperone J-domain"/>
    <property type="match status" value="1"/>
</dbReference>
<evidence type="ECO:0000313" key="7">
    <source>
        <dbReference type="Proteomes" id="UP000182800"/>
    </source>
</evidence>
<dbReference type="InterPro" id="IPR036869">
    <property type="entry name" value="J_dom_sf"/>
</dbReference>
<feature type="region of interest" description="Disordered" evidence="2">
    <location>
        <begin position="101"/>
        <end position="120"/>
    </location>
</feature>
<dbReference type="GO" id="GO:0051082">
    <property type="term" value="F:unfolded protein binding"/>
    <property type="evidence" value="ECO:0007669"/>
    <property type="project" value="InterPro"/>
</dbReference>
<dbReference type="Proteomes" id="UP000050497">
    <property type="component" value="Unassembled WGS sequence"/>
</dbReference>
<evidence type="ECO:0000259" key="3">
    <source>
        <dbReference type="PROSITE" id="PS50076"/>
    </source>
</evidence>
<dbReference type="PATRIC" id="fig|1653334.4.peg.2440"/>
<dbReference type="Pfam" id="PF00226">
    <property type="entry name" value="DnaJ"/>
    <property type="match status" value="1"/>
</dbReference>
<dbReference type="STRING" id="1653334.GA0071312_2980"/>
<evidence type="ECO:0000256" key="2">
    <source>
        <dbReference type="SAM" id="MobiDB-lite"/>
    </source>
</evidence>
<dbReference type="AlphaFoldDB" id="A0A0P7YBD4"/>
<protein>
    <submittedName>
        <fullName evidence="5">DnaJ domain-containing protein</fullName>
    </submittedName>
    <submittedName>
        <fullName evidence="4">DnaJ-class molecular chaperone with C-terminal Zn finger domain</fullName>
    </submittedName>
</protein>
<keyword evidence="7" id="KW-1185">Reference proteome</keyword>
<dbReference type="Gene3D" id="2.60.260.20">
    <property type="entry name" value="Urease metallochaperone UreE, N-terminal domain"/>
    <property type="match status" value="2"/>
</dbReference>
<dbReference type="CDD" id="cd06257">
    <property type="entry name" value="DnaJ"/>
    <property type="match status" value="1"/>
</dbReference>
<dbReference type="InterPro" id="IPR008971">
    <property type="entry name" value="HSP40/DnaJ_pept-bd"/>
</dbReference>
<dbReference type="InterPro" id="IPR001623">
    <property type="entry name" value="DnaJ_domain"/>
</dbReference>
<feature type="compositionally biased region" description="Gly residues" evidence="2">
    <location>
        <begin position="103"/>
        <end position="120"/>
    </location>
</feature>
<gene>
    <name evidence="5" type="ORF">GA0071312_2980</name>
    <name evidence="4" type="ORF">HLUCCO17_06825</name>
</gene>
<sequence>MRDPYDILGVSRSASEAEIKSAFRKLAKKWHPDQNKDAKAASRFAEINSAYELLGDAEKRGQFDRGEIDAEGKPRFSGFGAGGGRRYEGFEGFDFDPAAAARGRGGAWRSGPGAGGGGGAEDIFSQLFGDAFRQAGRGPNPFQQAGQAGARSGAAGRGAGKGADINASLSVTLEDIAAGAKKRILLPNDREVEVNLPKGVSDGQTIRLRGLGGENPIGEPGDVLLRIDIIPHEKFTVEGDNLRHRLPVPLEDAILGATLRVPTLTGAVEMKIPPMSSSGRTFRMRGKGLPGKKQTGDLLVTLEIRLPDEADEALTEFARRRRAAKAA</sequence>
<evidence type="ECO:0000313" key="6">
    <source>
        <dbReference type="Proteomes" id="UP000050497"/>
    </source>
</evidence>
<evidence type="ECO:0000256" key="1">
    <source>
        <dbReference type="ARBA" id="ARBA00023186"/>
    </source>
</evidence>
<organism evidence="4 6">
    <name type="scientific">Saliniramus fredricksonii</name>
    <dbReference type="NCBI Taxonomy" id="1653334"/>
    <lineage>
        <taxon>Bacteria</taxon>
        <taxon>Pseudomonadati</taxon>
        <taxon>Pseudomonadota</taxon>
        <taxon>Alphaproteobacteria</taxon>
        <taxon>Hyphomicrobiales</taxon>
        <taxon>Salinarimonadaceae</taxon>
        <taxon>Saliniramus</taxon>
    </lineage>
</organism>
<dbReference type="Proteomes" id="UP000182800">
    <property type="component" value="Unassembled WGS sequence"/>
</dbReference>
<dbReference type="EMBL" id="FMBM01000002">
    <property type="protein sequence ID" value="SCC82006.1"/>
    <property type="molecule type" value="Genomic_DNA"/>
</dbReference>
<dbReference type="Pfam" id="PF01556">
    <property type="entry name" value="DnaJ_C"/>
    <property type="match status" value="1"/>
</dbReference>
<evidence type="ECO:0000313" key="5">
    <source>
        <dbReference type="EMBL" id="SCC82006.1"/>
    </source>
</evidence>
<dbReference type="FunFam" id="2.60.260.20:FF:000013">
    <property type="entry name" value="DnaJ subfamily B member 11"/>
    <property type="match status" value="1"/>
</dbReference>
<dbReference type="InterPro" id="IPR002939">
    <property type="entry name" value="DnaJ_C"/>
</dbReference>
<feature type="domain" description="J" evidence="3">
    <location>
        <begin position="3"/>
        <end position="67"/>
    </location>
</feature>
<feature type="compositionally biased region" description="Low complexity" evidence="2">
    <location>
        <begin position="143"/>
        <end position="154"/>
    </location>
</feature>
<dbReference type="Gene3D" id="1.10.287.110">
    <property type="entry name" value="DnaJ domain"/>
    <property type="match status" value="1"/>
</dbReference>
<reference evidence="4 6" key="1">
    <citation type="submission" date="2015-09" db="EMBL/GenBank/DDBJ databases">
        <title>Identification and resolution of microdiversity through metagenomic sequencing of parallel consortia.</title>
        <authorList>
            <person name="Nelson W.C."/>
            <person name="Romine M.F."/>
            <person name="Lindemann S.R."/>
        </authorList>
    </citation>
    <scope>NUCLEOTIDE SEQUENCE [LARGE SCALE GENOMIC DNA]</scope>
    <source>
        <strain evidence="4">HL-109</strain>
    </source>
</reference>
<dbReference type="PANTHER" id="PTHR43096">
    <property type="entry name" value="DNAJ HOMOLOG 1, MITOCHONDRIAL-RELATED"/>
    <property type="match status" value="1"/>
</dbReference>
<dbReference type="PANTHER" id="PTHR43096:SF48">
    <property type="entry name" value="CHAPERONE PROTEIN DNAJ"/>
    <property type="match status" value="1"/>
</dbReference>
<dbReference type="InterPro" id="IPR018253">
    <property type="entry name" value="DnaJ_domain_CS"/>
</dbReference>
<dbReference type="RefSeq" id="WP_074445581.1">
    <property type="nucleotide sequence ID" value="NZ_FMBM01000002.1"/>
</dbReference>